<dbReference type="InterPro" id="IPR015760">
    <property type="entry name" value="TIF_IF2"/>
</dbReference>
<dbReference type="RefSeq" id="WP_099336878.1">
    <property type="nucleotide sequence ID" value="NZ_MKGN01000015.1"/>
</dbReference>
<evidence type="ECO:0000256" key="2">
    <source>
        <dbReference type="ARBA" id="ARBA00022540"/>
    </source>
</evidence>
<dbReference type="InterPro" id="IPR009000">
    <property type="entry name" value="Transl_B-barrel_sf"/>
</dbReference>
<keyword evidence="5" id="KW-0342">GTP-binding</keyword>
<dbReference type="EMBL" id="MKGN01000015">
    <property type="protein sequence ID" value="PHN16246.1"/>
    <property type="molecule type" value="Genomic_DNA"/>
</dbReference>
<dbReference type="AlphaFoldDB" id="A0A2G0V702"/>
<dbReference type="SUPFAM" id="SSF52156">
    <property type="entry name" value="Initiation factor IF2/eIF5b, domain 3"/>
    <property type="match status" value="1"/>
</dbReference>
<dbReference type="GO" id="GO:0005525">
    <property type="term" value="F:GTP binding"/>
    <property type="evidence" value="ECO:0007669"/>
    <property type="project" value="UniProtKB-KW"/>
</dbReference>
<dbReference type="InterPro" id="IPR027417">
    <property type="entry name" value="P-loop_NTPase"/>
</dbReference>
<protein>
    <submittedName>
        <fullName evidence="7">Translation initiation factor IF-2</fullName>
    </submittedName>
</protein>
<comment type="caution">
    <text evidence="7">The sequence shown here is derived from an EMBL/GenBank/DDBJ whole genome shotgun (WGS) entry which is preliminary data.</text>
</comment>
<dbReference type="InterPro" id="IPR036925">
    <property type="entry name" value="TIF_IF2_dom3_sf"/>
</dbReference>
<evidence type="ECO:0000256" key="5">
    <source>
        <dbReference type="ARBA" id="ARBA00023134"/>
    </source>
</evidence>
<dbReference type="GO" id="GO:0003743">
    <property type="term" value="F:translation initiation factor activity"/>
    <property type="evidence" value="ECO:0007669"/>
    <property type="project" value="UniProtKB-KW"/>
</dbReference>
<gene>
    <name evidence="7" type="primary">infB</name>
    <name evidence="7" type="ORF">TPPER_00153</name>
</gene>
<dbReference type="NCBIfam" id="TIGR00231">
    <property type="entry name" value="small_GTP"/>
    <property type="match status" value="1"/>
</dbReference>
<proteinExistence type="inferred from homology"/>
<dbReference type="Proteomes" id="UP000222818">
    <property type="component" value="Unassembled WGS sequence"/>
</dbReference>
<dbReference type="PANTHER" id="PTHR43381:SF5">
    <property type="entry name" value="TR-TYPE G DOMAIN-CONTAINING PROTEIN"/>
    <property type="match status" value="1"/>
</dbReference>
<sequence>MENINEYLTRLGKRALVVAIVGHVNHGKTTLIDCIRNDEASSYEVGGITQDIQPYSSITAPVGKLVFIDTPGHETFELTRSYGINLADIVVILIAVEDGVTEECKKILANVKAIGKPSIIGVNKIDKCSNVKTIYSTLDNKDEAKLVYLSAKNGSGVSNLMSSIHAKSRRTKLSHNLKVLVNIPARGTVINSVVTSTMGICTSILVQAGILRIGDIVLLNSDYGRVRLAYDEHNNRIERVSLATPSSIYGLTAPSKPGVKFIVVPTEQTAKELATQRNYILNSPEEPERKPIPSPSVTASPSVNDIFRYIVKARTYGMIEAVIHTINNVPNNMPARVVHKSVGLVFESDLGMATIYGAVIITLGIKPNPRILKLSKERNVIINYYRTIYELSDGIRSFGTQSNPECRNKSQSKAIVKRVFNVSGNEVILGCIVEAGVMKRSKRSIVSRNGKEIGICEVRTLKLFKTPVDEVKRGSECGALVVLTKTQEIFIGDMVETFF</sequence>
<dbReference type="InterPro" id="IPR023115">
    <property type="entry name" value="TIF_IF2_dom3"/>
</dbReference>
<dbReference type="Gene3D" id="3.40.50.10050">
    <property type="entry name" value="Translation initiation factor IF- 2, domain 3"/>
    <property type="match status" value="1"/>
</dbReference>
<dbReference type="SUPFAM" id="SSF50447">
    <property type="entry name" value="Translation proteins"/>
    <property type="match status" value="2"/>
</dbReference>
<evidence type="ECO:0000313" key="7">
    <source>
        <dbReference type="EMBL" id="PHN16246.1"/>
    </source>
</evidence>
<reference evidence="7 8" key="1">
    <citation type="journal article" date="2017" name="ISME J.">
        <title>Tremblaya phenacola PPER: an evolutionary beta-gammaproteobacterium collage.</title>
        <authorList>
            <person name="Gil R."/>
            <person name="Vargas-Chavez C."/>
            <person name="Lopez-Madrigal S."/>
            <person name="Santos-Garcia D."/>
            <person name="Latorre A."/>
            <person name="Moya A."/>
        </authorList>
    </citation>
    <scope>NUCLEOTIDE SEQUENCE [LARGE SCALE GENOMIC DNA]</scope>
    <source>
        <strain evidence="7 8">PPER</strain>
    </source>
</reference>
<dbReference type="Gene3D" id="3.40.50.300">
    <property type="entry name" value="P-loop containing nucleotide triphosphate hydrolases"/>
    <property type="match status" value="1"/>
</dbReference>
<dbReference type="InterPro" id="IPR000795">
    <property type="entry name" value="T_Tr_GTP-bd_dom"/>
</dbReference>
<keyword evidence="2 7" id="KW-0396">Initiation factor</keyword>
<evidence type="ECO:0000256" key="3">
    <source>
        <dbReference type="ARBA" id="ARBA00022741"/>
    </source>
</evidence>
<dbReference type="SUPFAM" id="SSF52540">
    <property type="entry name" value="P-loop containing nucleoside triphosphate hydrolases"/>
    <property type="match status" value="1"/>
</dbReference>
<keyword evidence="8" id="KW-1185">Reference proteome</keyword>
<dbReference type="GO" id="GO:0003924">
    <property type="term" value="F:GTPase activity"/>
    <property type="evidence" value="ECO:0007669"/>
    <property type="project" value="InterPro"/>
</dbReference>
<dbReference type="GO" id="GO:0005737">
    <property type="term" value="C:cytoplasm"/>
    <property type="evidence" value="ECO:0007669"/>
    <property type="project" value="TreeGrafter"/>
</dbReference>
<evidence type="ECO:0000313" key="8">
    <source>
        <dbReference type="Proteomes" id="UP000222818"/>
    </source>
</evidence>
<dbReference type="PANTHER" id="PTHR43381">
    <property type="entry name" value="TRANSLATION INITIATION FACTOR IF-2-RELATED"/>
    <property type="match status" value="1"/>
</dbReference>
<dbReference type="InterPro" id="IPR005225">
    <property type="entry name" value="Small_GTP-bd"/>
</dbReference>
<feature type="domain" description="Tr-type G" evidence="6">
    <location>
        <begin position="13"/>
        <end position="188"/>
    </location>
</feature>
<organism evidence="7 8">
    <name type="scientific">Candidatus Tremblayella phenacoccinincola</name>
    <dbReference type="NCBI Taxonomy" id="1010676"/>
    <lineage>
        <taxon>Bacteria</taxon>
        <taxon>Pseudomonadati</taxon>
        <taxon>Pseudomonadota</taxon>
        <taxon>Betaproteobacteria</taxon>
        <taxon>Candidatus Tremblayella</taxon>
    </lineage>
</organism>
<keyword evidence="4" id="KW-0648">Protein biosynthesis</keyword>
<dbReference type="OrthoDB" id="9811804at2"/>
<dbReference type="Gene3D" id="2.40.30.10">
    <property type="entry name" value="Translation factors"/>
    <property type="match status" value="2"/>
</dbReference>
<dbReference type="Pfam" id="PF00009">
    <property type="entry name" value="GTP_EFTU"/>
    <property type="match status" value="1"/>
</dbReference>
<accession>A0A2G0V702</accession>
<comment type="similarity">
    <text evidence="1">Belongs to the TRAFAC class translation factor GTPase superfamily. Classic translation factor GTPase family. IF-2 subfamily.</text>
</comment>
<name>A0A2G0V702_9PROT</name>
<dbReference type="PROSITE" id="PS51722">
    <property type="entry name" value="G_TR_2"/>
    <property type="match status" value="1"/>
</dbReference>
<evidence type="ECO:0000256" key="4">
    <source>
        <dbReference type="ARBA" id="ARBA00022917"/>
    </source>
</evidence>
<dbReference type="InterPro" id="IPR053905">
    <property type="entry name" value="EF-G-like_DII"/>
</dbReference>
<evidence type="ECO:0000256" key="1">
    <source>
        <dbReference type="ARBA" id="ARBA00007733"/>
    </source>
</evidence>
<dbReference type="Pfam" id="PF11987">
    <property type="entry name" value="IF-2"/>
    <property type="match status" value="1"/>
</dbReference>
<keyword evidence="3" id="KW-0547">Nucleotide-binding</keyword>
<dbReference type="Pfam" id="PF22042">
    <property type="entry name" value="EF-G_D2"/>
    <property type="match status" value="1"/>
</dbReference>
<evidence type="ECO:0000259" key="6">
    <source>
        <dbReference type="PROSITE" id="PS51722"/>
    </source>
</evidence>